<feature type="region of interest" description="Disordered" evidence="1">
    <location>
        <begin position="98"/>
        <end position="118"/>
    </location>
</feature>
<proteinExistence type="predicted"/>
<keyword evidence="4" id="KW-1185">Reference proteome</keyword>
<accession>A0ABD1J506</accession>
<organism evidence="3 4">
    <name type="scientific">Coilia grayii</name>
    <name type="common">Gray's grenadier anchovy</name>
    <dbReference type="NCBI Taxonomy" id="363190"/>
    <lineage>
        <taxon>Eukaryota</taxon>
        <taxon>Metazoa</taxon>
        <taxon>Chordata</taxon>
        <taxon>Craniata</taxon>
        <taxon>Vertebrata</taxon>
        <taxon>Euteleostomi</taxon>
        <taxon>Actinopterygii</taxon>
        <taxon>Neopterygii</taxon>
        <taxon>Teleostei</taxon>
        <taxon>Clupei</taxon>
        <taxon>Clupeiformes</taxon>
        <taxon>Clupeoidei</taxon>
        <taxon>Engraulidae</taxon>
        <taxon>Coilinae</taxon>
        <taxon>Coilia</taxon>
    </lineage>
</organism>
<reference evidence="3 4" key="1">
    <citation type="submission" date="2024-09" db="EMBL/GenBank/DDBJ databases">
        <title>A chromosome-level genome assembly of Gray's grenadier anchovy, Coilia grayii.</title>
        <authorList>
            <person name="Fu Z."/>
        </authorList>
    </citation>
    <scope>NUCLEOTIDE SEQUENCE [LARGE SCALE GENOMIC DNA]</scope>
    <source>
        <strain evidence="3">G4</strain>
        <tissue evidence="3">Muscle</tissue>
    </source>
</reference>
<protein>
    <recommendedName>
        <fullName evidence="2">G-patch domain-containing protein</fullName>
    </recommendedName>
</protein>
<feature type="region of interest" description="Disordered" evidence="1">
    <location>
        <begin position="147"/>
        <end position="172"/>
    </location>
</feature>
<dbReference type="Pfam" id="PF01585">
    <property type="entry name" value="G-patch"/>
    <property type="match status" value="1"/>
</dbReference>
<dbReference type="PANTHER" id="PTHR23149">
    <property type="entry name" value="G PATCH DOMAIN CONTAINING PROTEIN"/>
    <property type="match status" value="1"/>
</dbReference>
<name>A0ABD1J506_9TELE</name>
<dbReference type="InterPro" id="IPR050656">
    <property type="entry name" value="PINX1"/>
</dbReference>
<evidence type="ECO:0000259" key="2">
    <source>
        <dbReference type="PROSITE" id="PS50174"/>
    </source>
</evidence>
<dbReference type="SMART" id="SM00443">
    <property type="entry name" value="G_patch"/>
    <property type="match status" value="1"/>
</dbReference>
<dbReference type="AlphaFoldDB" id="A0ABD1J506"/>
<dbReference type="PROSITE" id="PS50174">
    <property type="entry name" value="G_PATCH"/>
    <property type="match status" value="1"/>
</dbReference>
<dbReference type="InterPro" id="IPR000467">
    <property type="entry name" value="G_patch_dom"/>
</dbReference>
<feature type="compositionally biased region" description="Low complexity" evidence="1">
    <location>
        <begin position="309"/>
        <end position="318"/>
    </location>
</feature>
<feature type="region of interest" description="Disordered" evidence="1">
    <location>
        <begin position="1"/>
        <end position="29"/>
    </location>
</feature>
<evidence type="ECO:0000313" key="4">
    <source>
        <dbReference type="Proteomes" id="UP001591681"/>
    </source>
</evidence>
<feature type="domain" description="G-patch" evidence="2">
    <location>
        <begin position="26"/>
        <end position="72"/>
    </location>
</feature>
<feature type="compositionally biased region" description="Basic and acidic residues" evidence="1">
    <location>
        <begin position="105"/>
        <end position="118"/>
    </location>
</feature>
<feature type="region of interest" description="Disordered" evidence="1">
    <location>
        <begin position="309"/>
        <end position="328"/>
    </location>
</feature>
<dbReference type="EMBL" id="JBHFQA010000019">
    <property type="protein sequence ID" value="KAL2082265.1"/>
    <property type="molecule type" value="Genomic_DNA"/>
</dbReference>
<sequence>MAMLAEPRRKQKWSVDPRNSAWSKDESKFGQKMLERMGWSKGKGLGKTEQGATEHIKVKVKNNSLGLGTNASNEDNWIAHQDDFNQLLADLNNCHGQNTTNESVQEEKQDSFSLEEKSKSSRKRVHYMKFTKGKDLSSRSETDLACIFGKRSKPSRDQDEATAGGGGERAPNPVKGLALLHPSLAPLLFSPLTSSLPPFIPPHHTPDLSLPLEPFLTAAVISGLRAVARSPGLPLHIHLSYVRVGVAVRPSLPVLNPYTLGTLGEQQTPGLWFSSEPFLDTMAGWGWCQKHNPYPPTSIGPAYPPRFPTLTHSPTHTPTHPPTWFPGPSDLHHNSPSAAFLSLS</sequence>
<evidence type="ECO:0000256" key="1">
    <source>
        <dbReference type="SAM" id="MobiDB-lite"/>
    </source>
</evidence>
<gene>
    <name evidence="3" type="ORF">ACEWY4_022083</name>
</gene>
<dbReference type="Proteomes" id="UP001591681">
    <property type="component" value="Unassembled WGS sequence"/>
</dbReference>
<dbReference type="PANTHER" id="PTHR23149:SF27">
    <property type="entry name" value="PIN2_TERF1-INTERACTING TELOMERASE INHIBITOR 1"/>
    <property type="match status" value="1"/>
</dbReference>
<comment type="caution">
    <text evidence="3">The sequence shown here is derived from an EMBL/GenBank/DDBJ whole genome shotgun (WGS) entry which is preliminary data.</text>
</comment>
<evidence type="ECO:0000313" key="3">
    <source>
        <dbReference type="EMBL" id="KAL2082265.1"/>
    </source>
</evidence>